<dbReference type="EMBL" id="FOTY01000001">
    <property type="protein sequence ID" value="SFL45633.1"/>
    <property type="molecule type" value="Genomic_DNA"/>
</dbReference>
<reference evidence="2 3" key="1">
    <citation type="submission" date="2016-10" db="EMBL/GenBank/DDBJ databases">
        <authorList>
            <person name="de Groot N.N."/>
        </authorList>
    </citation>
    <scope>NUCLEOTIDE SEQUENCE [LARGE SCALE GENOMIC DNA]</scope>
    <source>
        <strain evidence="2 3">CGMCC 1.6134</strain>
    </source>
</reference>
<feature type="transmembrane region" description="Helical" evidence="1">
    <location>
        <begin position="12"/>
        <end position="33"/>
    </location>
</feature>
<accession>A0A1I4HV49</accession>
<keyword evidence="1" id="KW-0812">Transmembrane</keyword>
<evidence type="ECO:0000256" key="1">
    <source>
        <dbReference type="SAM" id="Phobius"/>
    </source>
</evidence>
<keyword evidence="1" id="KW-1133">Transmembrane helix</keyword>
<sequence length="161" mass="17832">MPKLNESGYTMIFVLLTITIIGIMVPPIMSSIMNSSSQYNESEENIQREKLMDMGTIRIEKKVELAVEEAEAVVEEETRQGETQNPEDRFFNLLQNRLSSSEETIVMQEGAEQFILSHENPSRSGGEITLSYEVTPSLNGGGEEAEKLQDTVTVNVSLAGG</sequence>
<keyword evidence="1" id="KW-0472">Membrane</keyword>
<evidence type="ECO:0000313" key="2">
    <source>
        <dbReference type="EMBL" id="SFL45633.1"/>
    </source>
</evidence>
<organism evidence="2 3">
    <name type="scientific">Salibacterium qingdaonense</name>
    <dbReference type="NCBI Taxonomy" id="266892"/>
    <lineage>
        <taxon>Bacteria</taxon>
        <taxon>Bacillati</taxon>
        <taxon>Bacillota</taxon>
        <taxon>Bacilli</taxon>
        <taxon>Bacillales</taxon>
        <taxon>Bacillaceae</taxon>
    </lineage>
</organism>
<dbReference type="AlphaFoldDB" id="A0A1I4HV49"/>
<protein>
    <recommendedName>
        <fullName evidence="4">Type II secretory pathway, pseudopilin PulG</fullName>
    </recommendedName>
</protein>
<name>A0A1I4HV49_9BACI</name>
<dbReference type="RefSeq" id="WP_090925004.1">
    <property type="nucleotide sequence ID" value="NZ_FOTY01000001.1"/>
</dbReference>
<dbReference type="Proteomes" id="UP000199668">
    <property type="component" value="Unassembled WGS sequence"/>
</dbReference>
<gene>
    <name evidence="2" type="ORF">SAMN04488054_10115</name>
</gene>
<evidence type="ECO:0000313" key="3">
    <source>
        <dbReference type="Proteomes" id="UP000199668"/>
    </source>
</evidence>
<proteinExistence type="predicted"/>
<keyword evidence="3" id="KW-1185">Reference proteome</keyword>
<dbReference type="STRING" id="266892.SAMN04488054_10115"/>
<dbReference type="OrthoDB" id="2937705at2"/>
<evidence type="ECO:0008006" key="4">
    <source>
        <dbReference type="Google" id="ProtNLM"/>
    </source>
</evidence>